<name>G9YJD2_9FIRM</name>
<evidence type="ECO:0000313" key="2">
    <source>
        <dbReference type="EMBL" id="EHM38650.1"/>
    </source>
</evidence>
<proteinExistence type="predicted"/>
<keyword evidence="1" id="KW-1133">Transmembrane helix</keyword>
<keyword evidence="1" id="KW-0472">Membrane</keyword>
<comment type="caution">
    <text evidence="2">The sequence shown here is derived from an EMBL/GenBank/DDBJ whole genome shotgun (WGS) entry which is preliminary data.</text>
</comment>
<gene>
    <name evidence="2" type="ORF">HMPREF0080_01782</name>
</gene>
<evidence type="ECO:0000256" key="1">
    <source>
        <dbReference type="SAM" id="Phobius"/>
    </source>
</evidence>
<keyword evidence="1" id="KW-0812">Transmembrane</keyword>
<keyword evidence="3" id="KW-1185">Reference proteome</keyword>
<organism evidence="2 3">
    <name type="scientific">Anaeroglobus geminatus F0357</name>
    <dbReference type="NCBI Taxonomy" id="861450"/>
    <lineage>
        <taxon>Bacteria</taxon>
        <taxon>Bacillati</taxon>
        <taxon>Bacillota</taxon>
        <taxon>Negativicutes</taxon>
        <taxon>Veillonellales</taxon>
        <taxon>Veillonellaceae</taxon>
        <taxon>Anaeroglobus</taxon>
    </lineage>
</organism>
<evidence type="ECO:0000313" key="3">
    <source>
        <dbReference type="Proteomes" id="UP000005481"/>
    </source>
</evidence>
<sequence>MNIIYILYYTPYQAIFLCLLTYLSIVHSGTTFTEARFRKAARFSSRKAHVAGLINFNHSLRICPFLTAKTSRSFTGLFTQIYTKRRHASHDVCLLQYT</sequence>
<dbReference type="Proteomes" id="UP000005481">
    <property type="component" value="Unassembled WGS sequence"/>
</dbReference>
<dbReference type="STRING" id="861450.HMPREF0080_01782"/>
<dbReference type="HOGENOM" id="CLU_2327749_0_0_9"/>
<feature type="transmembrane region" description="Helical" evidence="1">
    <location>
        <begin position="12"/>
        <end position="32"/>
    </location>
</feature>
<reference evidence="2 3" key="1">
    <citation type="submission" date="2011-08" db="EMBL/GenBank/DDBJ databases">
        <authorList>
            <person name="Weinstock G."/>
            <person name="Sodergren E."/>
            <person name="Clifton S."/>
            <person name="Fulton L."/>
            <person name="Fulton B."/>
            <person name="Courtney L."/>
            <person name="Fronick C."/>
            <person name="Harrison M."/>
            <person name="Strong C."/>
            <person name="Farmer C."/>
            <person name="Delahaunty K."/>
            <person name="Markovic C."/>
            <person name="Hall O."/>
            <person name="Minx P."/>
            <person name="Tomlinson C."/>
            <person name="Mitreva M."/>
            <person name="Hou S."/>
            <person name="Chen J."/>
            <person name="Wollam A."/>
            <person name="Pepin K.H."/>
            <person name="Johnson M."/>
            <person name="Bhonagiri V."/>
            <person name="Zhang X."/>
            <person name="Suruliraj S."/>
            <person name="Warren W."/>
            <person name="Chinwalla A."/>
            <person name="Mardis E.R."/>
            <person name="Wilson R.K."/>
        </authorList>
    </citation>
    <scope>NUCLEOTIDE SEQUENCE [LARGE SCALE GENOMIC DNA]</scope>
    <source>
        <strain evidence="2 3">F0357</strain>
    </source>
</reference>
<accession>G9YJD2</accession>
<dbReference type="EMBL" id="AGCJ01000076">
    <property type="protein sequence ID" value="EHM38650.1"/>
    <property type="molecule type" value="Genomic_DNA"/>
</dbReference>
<protein>
    <submittedName>
        <fullName evidence="2">Uncharacterized protein</fullName>
    </submittedName>
</protein>
<dbReference type="AlphaFoldDB" id="G9YJD2"/>